<evidence type="ECO:0000256" key="1">
    <source>
        <dbReference type="SAM" id="SignalP"/>
    </source>
</evidence>
<evidence type="ECO:0000313" key="2">
    <source>
        <dbReference type="EMBL" id="GAA3926451.1"/>
    </source>
</evidence>
<keyword evidence="1" id="KW-0732">Signal</keyword>
<dbReference type="EMBL" id="BAAAZU010000011">
    <property type="protein sequence ID" value="GAA3926451.1"/>
    <property type="molecule type" value="Genomic_DNA"/>
</dbReference>
<accession>A0ABP7MRJ3</accession>
<organism evidence="2 3">
    <name type="scientific">Luteimonas lutimaris</name>
    <dbReference type="NCBI Taxonomy" id="698645"/>
    <lineage>
        <taxon>Bacteria</taxon>
        <taxon>Pseudomonadati</taxon>
        <taxon>Pseudomonadota</taxon>
        <taxon>Gammaproteobacteria</taxon>
        <taxon>Lysobacterales</taxon>
        <taxon>Lysobacteraceae</taxon>
        <taxon>Luteimonas</taxon>
    </lineage>
</organism>
<dbReference type="Proteomes" id="UP001501727">
    <property type="component" value="Unassembled WGS sequence"/>
</dbReference>
<protein>
    <recommendedName>
        <fullName evidence="4">DUF2147 domain-containing protein</fullName>
    </recommendedName>
</protein>
<evidence type="ECO:0008006" key="4">
    <source>
        <dbReference type="Google" id="ProtNLM"/>
    </source>
</evidence>
<evidence type="ECO:0000313" key="3">
    <source>
        <dbReference type="Proteomes" id="UP001501727"/>
    </source>
</evidence>
<proteinExistence type="predicted"/>
<feature type="signal peptide" evidence="1">
    <location>
        <begin position="1"/>
        <end position="19"/>
    </location>
</feature>
<sequence>MRRILLLPLLLLLSGAVAAEEPIRIQDPIPLVDGRRIDPEIIESCDIQRGFTEALVREMKGRIVAVPGPLDTSKGRALKIEIDDADWSGNWFIGHVQLIQTRGTLYEDGRKVASFTGVRNLRGDLTSGCYNLTVGFRAHAWDIKRWLKKPVDGAQIGR</sequence>
<name>A0ABP7MRJ3_9GAMM</name>
<keyword evidence="3" id="KW-1185">Reference proteome</keyword>
<reference evidence="3" key="1">
    <citation type="journal article" date="2019" name="Int. J. Syst. Evol. Microbiol.">
        <title>The Global Catalogue of Microorganisms (GCM) 10K type strain sequencing project: providing services to taxonomists for standard genome sequencing and annotation.</title>
        <authorList>
            <consortium name="The Broad Institute Genomics Platform"/>
            <consortium name="The Broad Institute Genome Sequencing Center for Infectious Disease"/>
            <person name="Wu L."/>
            <person name="Ma J."/>
        </authorList>
    </citation>
    <scope>NUCLEOTIDE SEQUENCE [LARGE SCALE GENOMIC DNA]</scope>
    <source>
        <strain evidence="3">JCM 16916</strain>
    </source>
</reference>
<comment type="caution">
    <text evidence="2">The sequence shown here is derived from an EMBL/GenBank/DDBJ whole genome shotgun (WGS) entry which is preliminary data.</text>
</comment>
<dbReference type="RefSeq" id="WP_344759925.1">
    <property type="nucleotide sequence ID" value="NZ_BAAAZU010000011.1"/>
</dbReference>
<gene>
    <name evidence="2" type="ORF">GCM10022229_20740</name>
</gene>
<feature type="chain" id="PRO_5045824998" description="DUF2147 domain-containing protein" evidence="1">
    <location>
        <begin position="20"/>
        <end position="158"/>
    </location>
</feature>